<dbReference type="RefSeq" id="XP_028531361.1">
    <property type="nucleotide sequence ID" value="XM_028677890.1"/>
</dbReference>
<feature type="chain" id="PRO_5013266795" evidence="1">
    <location>
        <begin position="19"/>
        <end position="315"/>
    </location>
</feature>
<proteinExistence type="predicted"/>
<dbReference type="KEGG" id="prel:PRELSG_0015700"/>
<accession>A0A1J1GL76</accession>
<keyword evidence="1" id="KW-0732">Signal</keyword>
<evidence type="ECO:0000313" key="3">
    <source>
        <dbReference type="Proteomes" id="UP000220158"/>
    </source>
</evidence>
<dbReference type="Proteomes" id="UP000220158">
    <property type="component" value="Unassembled WGS sequence"/>
</dbReference>
<evidence type="ECO:0000313" key="2">
    <source>
        <dbReference type="EMBL" id="CRG85836.1"/>
    </source>
</evidence>
<dbReference type="GeneID" id="39734080"/>
<name>A0A1J1GL76_PLARL</name>
<reference evidence="2 3" key="1">
    <citation type="submission" date="2015-04" db="EMBL/GenBank/DDBJ databases">
        <authorList>
            <consortium name="Pathogen Informatics"/>
        </authorList>
    </citation>
    <scope>NUCLEOTIDE SEQUENCE [LARGE SCALE GENOMIC DNA]</scope>
    <source>
        <strain evidence="2 3">SGS1</strain>
    </source>
</reference>
<evidence type="ECO:0000256" key="1">
    <source>
        <dbReference type="SAM" id="SignalP"/>
    </source>
</evidence>
<dbReference type="EMBL" id="CVMU01000487">
    <property type="protein sequence ID" value="CRG85836.1"/>
    <property type="molecule type" value="Genomic_DNA"/>
</dbReference>
<dbReference type="OMA" id="TINEMDS"/>
<gene>
    <name evidence="2" type="ORF">PRELSG_0015700</name>
</gene>
<dbReference type="AlphaFoldDB" id="A0A1J1GL76"/>
<keyword evidence="3" id="KW-1185">Reference proteome</keyword>
<dbReference type="VEuPathDB" id="PlasmoDB:PRELSG_0015700"/>
<protein>
    <submittedName>
        <fullName evidence="2">Uncharacterized protein</fullName>
    </submittedName>
</protein>
<organism evidence="2 3">
    <name type="scientific">Plasmodium relictum</name>
    <dbReference type="NCBI Taxonomy" id="85471"/>
    <lineage>
        <taxon>Eukaryota</taxon>
        <taxon>Sar</taxon>
        <taxon>Alveolata</taxon>
        <taxon>Apicomplexa</taxon>
        <taxon>Aconoidasida</taxon>
        <taxon>Haemosporida</taxon>
        <taxon>Plasmodiidae</taxon>
        <taxon>Plasmodium</taxon>
        <taxon>Plasmodium (Haemamoeba)</taxon>
    </lineage>
</organism>
<feature type="signal peptide" evidence="1">
    <location>
        <begin position="1"/>
        <end position="18"/>
    </location>
</feature>
<sequence length="315" mass="36749">MNLLRAFNLLLVSNLVAFIHNTSLLSSLFKDSFILNNYELGFNMRRNLAEISSKSLEPGIREHRGNFFTRGLLKTYLSLEGLLHEKILRNPHHLNNMKYSLSLINEAFSREGITLSFIEVANIYYRVDEVNKMQQYHSPDRKRINIQHILSAQKELFVEYSEVYDEVVNIRGGGESKEIFIIGILNGMEEKLGHIIDLKLRSRTDLRLNGSEFSRLKYEMKESISNAVIVDRRDPSRHKKRDDKGVSMVEEAALRKLKEYIDSGKYDKKTICNDQKIVIKEIYSSCYHICPETSFEQYKRIYDNLSRHLTDLSSK</sequence>